<proteinExistence type="predicted"/>
<dbReference type="Proteomes" id="UP000054047">
    <property type="component" value="Unassembled WGS sequence"/>
</dbReference>
<organism evidence="1 2">
    <name type="scientific">Ancylostoma duodenale</name>
    <dbReference type="NCBI Taxonomy" id="51022"/>
    <lineage>
        <taxon>Eukaryota</taxon>
        <taxon>Metazoa</taxon>
        <taxon>Ecdysozoa</taxon>
        <taxon>Nematoda</taxon>
        <taxon>Chromadorea</taxon>
        <taxon>Rhabditida</taxon>
        <taxon>Rhabditina</taxon>
        <taxon>Rhabditomorpha</taxon>
        <taxon>Strongyloidea</taxon>
        <taxon>Ancylostomatidae</taxon>
        <taxon>Ancylostomatinae</taxon>
        <taxon>Ancylostoma</taxon>
    </lineage>
</organism>
<dbReference type="InterPro" id="IPR016098">
    <property type="entry name" value="CAP/MinC_C"/>
</dbReference>
<evidence type="ECO:0000313" key="1">
    <source>
        <dbReference type="EMBL" id="KIH48564.1"/>
    </source>
</evidence>
<dbReference type="OrthoDB" id="194775at2759"/>
<dbReference type="AlphaFoldDB" id="A0A0C2FPC8"/>
<gene>
    <name evidence="1" type="ORF">ANCDUO_21366</name>
</gene>
<sequence length="65" mass="7385">MVKHLISTPKYCFRVLLNNEPVEAPPGDAWKRPNDFDWLAEGQSPNWSVAPEEEWETAAINSSSQ</sequence>
<reference evidence="1 2" key="1">
    <citation type="submission" date="2013-12" db="EMBL/GenBank/DDBJ databases">
        <title>Draft genome of the parsitic nematode Ancylostoma duodenale.</title>
        <authorList>
            <person name="Mitreva M."/>
        </authorList>
    </citation>
    <scope>NUCLEOTIDE SEQUENCE [LARGE SCALE GENOMIC DNA]</scope>
    <source>
        <strain evidence="1 2">Zhejiang</strain>
    </source>
</reference>
<protein>
    <submittedName>
        <fullName evidence="1">Uncharacterized protein</fullName>
    </submittedName>
</protein>
<dbReference type="Gene3D" id="2.160.20.70">
    <property type="match status" value="1"/>
</dbReference>
<name>A0A0C2FPC8_9BILA</name>
<evidence type="ECO:0000313" key="2">
    <source>
        <dbReference type="Proteomes" id="UP000054047"/>
    </source>
</evidence>
<dbReference type="EMBL" id="KN758629">
    <property type="protein sequence ID" value="KIH48564.1"/>
    <property type="molecule type" value="Genomic_DNA"/>
</dbReference>
<keyword evidence="2" id="KW-1185">Reference proteome</keyword>
<accession>A0A0C2FPC8</accession>